<protein>
    <submittedName>
        <fullName evidence="2">Glycosyltransferase</fullName>
    </submittedName>
</protein>
<feature type="domain" description="Glycosyltransferase subfamily 4-like N-terminal" evidence="1">
    <location>
        <begin position="15"/>
        <end position="164"/>
    </location>
</feature>
<evidence type="ECO:0000259" key="1">
    <source>
        <dbReference type="Pfam" id="PF13439"/>
    </source>
</evidence>
<dbReference type="RefSeq" id="WP_153359834.1">
    <property type="nucleotide sequence ID" value="NZ_JAYKOO010000001.1"/>
</dbReference>
<gene>
    <name evidence="2" type="ORF">GAO09_27445</name>
</gene>
<reference evidence="2 3" key="1">
    <citation type="submission" date="2019-11" db="EMBL/GenBank/DDBJ databases">
        <title>Genome analysis of Rhizobacterium cereale a novel genus and species isolated from maize roots in North Spain.</title>
        <authorList>
            <person name="Menendez E."/>
            <person name="Flores-Felix J.D."/>
            <person name="Ramirez-Bahena M.-H."/>
            <person name="Igual J.M."/>
            <person name="Garcia-Fraile P."/>
            <person name="Peix A."/>
            <person name="Velazquez E."/>
        </authorList>
    </citation>
    <scope>NUCLEOTIDE SEQUENCE [LARGE SCALE GENOMIC DNA]</scope>
    <source>
        <strain evidence="2 3">RZME27</strain>
    </source>
</reference>
<dbReference type="Gene3D" id="3.40.50.2000">
    <property type="entry name" value="Glycogen Phosphorylase B"/>
    <property type="match status" value="2"/>
</dbReference>
<dbReference type="Proteomes" id="UP000435138">
    <property type="component" value="Unassembled WGS sequence"/>
</dbReference>
<name>A0A6A8AIW2_9HYPH</name>
<dbReference type="PANTHER" id="PTHR45947">
    <property type="entry name" value="SULFOQUINOVOSYL TRANSFERASE SQD2"/>
    <property type="match status" value="1"/>
</dbReference>
<dbReference type="EMBL" id="WIXI01000051">
    <property type="protein sequence ID" value="MQY49767.1"/>
    <property type="molecule type" value="Genomic_DNA"/>
</dbReference>
<dbReference type="SUPFAM" id="SSF53756">
    <property type="entry name" value="UDP-Glycosyltransferase/glycogen phosphorylase"/>
    <property type="match status" value="1"/>
</dbReference>
<dbReference type="GO" id="GO:0016757">
    <property type="term" value="F:glycosyltransferase activity"/>
    <property type="evidence" value="ECO:0007669"/>
    <property type="project" value="UniProtKB-ARBA"/>
</dbReference>
<organism evidence="2 3">
    <name type="scientific">Endobacterium cereale</name>
    <dbReference type="NCBI Taxonomy" id="2663029"/>
    <lineage>
        <taxon>Bacteria</taxon>
        <taxon>Pseudomonadati</taxon>
        <taxon>Pseudomonadota</taxon>
        <taxon>Alphaproteobacteria</taxon>
        <taxon>Hyphomicrobiales</taxon>
        <taxon>Rhizobiaceae</taxon>
        <taxon>Endobacterium</taxon>
    </lineage>
</organism>
<keyword evidence="3" id="KW-1185">Reference proteome</keyword>
<keyword evidence="2" id="KW-0808">Transferase</keyword>
<dbReference type="InterPro" id="IPR050194">
    <property type="entry name" value="Glycosyltransferase_grp1"/>
</dbReference>
<dbReference type="CDD" id="cd03814">
    <property type="entry name" value="GT4-like"/>
    <property type="match status" value="1"/>
</dbReference>
<dbReference type="Pfam" id="PF13692">
    <property type="entry name" value="Glyco_trans_1_4"/>
    <property type="match status" value="1"/>
</dbReference>
<dbReference type="AlphaFoldDB" id="A0A6A8AIW2"/>
<dbReference type="PANTHER" id="PTHR45947:SF3">
    <property type="entry name" value="SULFOQUINOVOSYL TRANSFERASE SQD2"/>
    <property type="match status" value="1"/>
</dbReference>
<dbReference type="Pfam" id="PF13439">
    <property type="entry name" value="Glyco_transf_4"/>
    <property type="match status" value="1"/>
</dbReference>
<dbReference type="InterPro" id="IPR028098">
    <property type="entry name" value="Glyco_trans_4-like_N"/>
</dbReference>
<evidence type="ECO:0000313" key="3">
    <source>
        <dbReference type="Proteomes" id="UP000435138"/>
    </source>
</evidence>
<evidence type="ECO:0000313" key="2">
    <source>
        <dbReference type="EMBL" id="MQY49767.1"/>
    </source>
</evidence>
<accession>A0A6A8AIW2</accession>
<sequence>MTRITIVSDAWYPQINGVVRSIENTNRELTRMGVDVAMVTPQDFSSVPCPTYPEIRLSVATYWQVASAIKASGPTAVHIATEGPLGLMARRWCLKNDMPFSTSYHTRFPEYVAARFPIPLRWLNAFVRWFHNAGNGCMVATGSLERELSKLGIKNLLRWSRGIDQTVFHPMDLDDRPFDLPRPIFMTVGRVAVEKNLPAFLDLDLPGSKVVVGDGPDRAELQRKHPNVLFTGTKTGEELARAYAQADVFVFPSKTDTFGNTILEALASGVPVAAYPVMGPIDIIEEGSGAGALNEDLREACLAALACRREDASRLARRYTWEAASQQFLVNVLKAQSERPRRRPGTRPLPAA</sequence>
<proteinExistence type="predicted"/>
<comment type="caution">
    <text evidence="2">The sequence shown here is derived from an EMBL/GenBank/DDBJ whole genome shotgun (WGS) entry which is preliminary data.</text>
</comment>